<dbReference type="InterPro" id="IPR012677">
    <property type="entry name" value="Nucleotide-bd_a/b_plait_sf"/>
</dbReference>
<dbReference type="InterPro" id="IPR000504">
    <property type="entry name" value="RRM_dom"/>
</dbReference>
<dbReference type="AlphaFoldDB" id="A0AAV5LHB2"/>
<reference evidence="6 7" key="1">
    <citation type="journal article" date="2021" name="Commun. Biol.">
        <title>The genome of Shorea leprosula (Dipterocarpaceae) highlights the ecological relevance of drought in aseasonal tropical rainforests.</title>
        <authorList>
            <person name="Ng K.K.S."/>
            <person name="Kobayashi M.J."/>
            <person name="Fawcett J.A."/>
            <person name="Hatakeyama M."/>
            <person name="Paape T."/>
            <person name="Ng C.H."/>
            <person name="Ang C.C."/>
            <person name="Tnah L.H."/>
            <person name="Lee C.T."/>
            <person name="Nishiyama T."/>
            <person name="Sese J."/>
            <person name="O'Brien M.J."/>
            <person name="Copetti D."/>
            <person name="Mohd Noor M.I."/>
            <person name="Ong R.C."/>
            <person name="Putra M."/>
            <person name="Sireger I.Z."/>
            <person name="Indrioko S."/>
            <person name="Kosugi Y."/>
            <person name="Izuno A."/>
            <person name="Isagi Y."/>
            <person name="Lee S.L."/>
            <person name="Shimizu K.K."/>
        </authorList>
    </citation>
    <scope>NUCLEOTIDE SEQUENCE [LARGE SCALE GENOMIC DNA]</scope>
    <source>
        <strain evidence="6">214</strain>
    </source>
</reference>
<dbReference type="SUPFAM" id="SSF54928">
    <property type="entry name" value="RNA-binding domain, RBD"/>
    <property type="match status" value="1"/>
</dbReference>
<keyword evidence="7" id="KW-1185">Reference proteome</keyword>
<evidence type="ECO:0000313" key="6">
    <source>
        <dbReference type="EMBL" id="GKV36318.1"/>
    </source>
</evidence>
<dbReference type="EMBL" id="BPVZ01000116">
    <property type="protein sequence ID" value="GKV36318.1"/>
    <property type="molecule type" value="Genomic_DNA"/>
</dbReference>
<evidence type="ECO:0000313" key="7">
    <source>
        <dbReference type="Proteomes" id="UP001054252"/>
    </source>
</evidence>
<dbReference type="GO" id="GO:0051321">
    <property type="term" value="P:meiotic cell cycle"/>
    <property type="evidence" value="ECO:0007669"/>
    <property type="project" value="UniProtKB-KW"/>
</dbReference>
<sequence>MLVVFNLDASVSTNEIQQIFGVFGEIKEIHETSPEQNHKFIEFYDVRAAEAAFCALNGYDIAGKQIKIEPSPPGAVRCFMQLSDQGQDESNDLCQSSLDDLMAGRVAGVSASGYMDNGSSPILHYDIKSLVNTFIGPSRSSSVPISLPSPARVASVSNQFNLQEPNHAPDEMESGNQCITSFRPHSFLDYHDNLATSLPSNSSSTILDMVSSLVSQMIDGLDNRSIYGVSTNGHLIEPNGGGKLSWLDFTIDNFHMLAPLVTTEIEKVTRIFKRTQLLVFF</sequence>
<dbReference type="FunFam" id="3.30.70.330:FF:000101">
    <property type="entry name" value="Protein MEI2-like 1"/>
    <property type="match status" value="1"/>
</dbReference>
<dbReference type="SMART" id="SM00360">
    <property type="entry name" value="RRM"/>
    <property type="match status" value="1"/>
</dbReference>
<dbReference type="GO" id="GO:0003723">
    <property type="term" value="F:RNA binding"/>
    <property type="evidence" value="ECO:0007669"/>
    <property type="project" value="UniProtKB-UniRule"/>
</dbReference>
<evidence type="ECO:0000259" key="5">
    <source>
        <dbReference type="PROSITE" id="PS50102"/>
    </source>
</evidence>
<evidence type="ECO:0000256" key="2">
    <source>
        <dbReference type="ARBA" id="ARBA00022884"/>
    </source>
</evidence>
<accession>A0AAV5LHB2</accession>
<evidence type="ECO:0000256" key="4">
    <source>
        <dbReference type="PROSITE-ProRule" id="PRU00176"/>
    </source>
</evidence>
<gene>
    <name evidence="6" type="ORF">SLEP1_g44463</name>
</gene>
<dbReference type="InterPro" id="IPR035979">
    <property type="entry name" value="RBD_domain_sf"/>
</dbReference>
<proteinExistence type="predicted"/>
<dbReference type="PANTHER" id="PTHR23189">
    <property type="entry name" value="RNA RECOGNITION MOTIF-CONTAINING"/>
    <property type="match status" value="1"/>
</dbReference>
<feature type="domain" description="RRM" evidence="5">
    <location>
        <begin position="1"/>
        <end position="73"/>
    </location>
</feature>
<protein>
    <recommendedName>
        <fullName evidence="5">RRM domain-containing protein</fullName>
    </recommendedName>
</protein>
<organism evidence="6 7">
    <name type="scientific">Rubroshorea leprosula</name>
    <dbReference type="NCBI Taxonomy" id="152421"/>
    <lineage>
        <taxon>Eukaryota</taxon>
        <taxon>Viridiplantae</taxon>
        <taxon>Streptophyta</taxon>
        <taxon>Embryophyta</taxon>
        <taxon>Tracheophyta</taxon>
        <taxon>Spermatophyta</taxon>
        <taxon>Magnoliopsida</taxon>
        <taxon>eudicotyledons</taxon>
        <taxon>Gunneridae</taxon>
        <taxon>Pentapetalae</taxon>
        <taxon>rosids</taxon>
        <taxon>malvids</taxon>
        <taxon>Malvales</taxon>
        <taxon>Dipterocarpaceae</taxon>
        <taxon>Rubroshorea</taxon>
    </lineage>
</organism>
<name>A0AAV5LHB2_9ROSI</name>
<evidence type="ECO:0000256" key="1">
    <source>
        <dbReference type="ARBA" id="ARBA00022737"/>
    </source>
</evidence>
<dbReference type="Gene3D" id="3.30.70.330">
    <property type="match status" value="1"/>
</dbReference>
<dbReference type="Pfam" id="PF00076">
    <property type="entry name" value="RRM_1"/>
    <property type="match status" value="1"/>
</dbReference>
<evidence type="ECO:0000256" key="3">
    <source>
        <dbReference type="ARBA" id="ARBA00023254"/>
    </source>
</evidence>
<dbReference type="Proteomes" id="UP001054252">
    <property type="component" value="Unassembled WGS sequence"/>
</dbReference>
<keyword evidence="3" id="KW-0469">Meiosis</keyword>
<keyword evidence="1" id="KW-0677">Repeat</keyword>
<keyword evidence="2 4" id="KW-0694">RNA-binding</keyword>
<dbReference type="PROSITE" id="PS50102">
    <property type="entry name" value="RRM"/>
    <property type="match status" value="1"/>
</dbReference>
<comment type="caution">
    <text evidence="6">The sequence shown here is derived from an EMBL/GenBank/DDBJ whole genome shotgun (WGS) entry which is preliminary data.</text>
</comment>